<sequence>METVIKAIVGLKIVGLVLFVVVLVLSFAYTLVVGPDDPESPHGYIAVCKDGTVLEPPSNVGGEEHGYLDQWTTGPPATEPPVSSAESSMVLLPDAAEDDWLTAYPSGCAAGTPLASPWDPCAAGGDN</sequence>
<gene>
    <name evidence="3" type="ORF">ABZ931_16090</name>
</gene>
<dbReference type="RefSeq" id="WP_359695938.1">
    <property type="nucleotide sequence ID" value="NZ_JBEYXT010000062.1"/>
</dbReference>
<feature type="region of interest" description="Disordered" evidence="1">
    <location>
        <begin position="58"/>
        <end position="88"/>
    </location>
</feature>
<name>A0ABV3AZA5_9ACTN</name>
<reference evidence="3 4" key="1">
    <citation type="submission" date="2024-06" db="EMBL/GenBank/DDBJ databases">
        <title>The Natural Products Discovery Center: Release of the First 8490 Sequenced Strains for Exploring Actinobacteria Biosynthetic Diversity.</title>
        <authorList>
            <person name="Kalkreuter E."/>
            <person name="Kautsar S.A."/>
            <person name="Yang D."/>
            <person name="Bader C.D."/>
            <person name="Teijaro C.N."/>
            <person name="Fluegel L."/>
            <person name="Davis C.M."/>
            <person name="Simpson J.R."/>
            <person name="Lauterbach L."/>
            <person name="Steele A.D."/>
            <person name="Gui C."/>
            <person name="Meng S."/>
            <person name="Li G."/>
            <person name="Viehrig K."/>
            <person name="Ye F."/>
            <person name="Su P."/>
            <person name="Kiefer A.F."/>
            <person name="Nichols A."/>
            <person name="Cepeda A.J."/>
            <person name="Yan W."/>
            <person name="Fan B."/>
            <person name="Jiang Y."/>
            <person name="Adhikari A."/>
            <person name="Zheng C.-J."/>
            <person name="Schuster L."/>
            <person name="Cowan T.M."/>
            <person name="Smanski M.J."/>
            <person name="Chevrette M.G."/>
            <person name="De Carvalho L.P.S."/>
            <person name="Shen B."/>
        </authorList>
    </citation>
    <scope>NUCLEOTIDE SEQUENCE [LARGE SCALE GENOMIC DNA]</scope>
    <source>
        <strain evidence="3 4">NPDC046851</strain>
    </source>
</reference>
<evidence type="ECO:0000256" key="2">
    <source>
        <dbReference type="SAM" id="Phobius"/>
    </source>
</evidence>
<keyword evidence="2" id="KW-0472">Membrane</keyword>
<dbReference type="EMBL" id="JBEYXT010000062">
    <property type="protein sequence ID" value="MEU6802517.1"/>
    <property type="molecule type" value="Genomic_DNA"/>
</dbReference>
<evidence type="ECO:0000313" key="4">
    <source>
        <dbReference type="Proteomes" id="UP001551189"/>
    </source>
</evidence>
<feature type="transmembrane region" description="Helical" evidence="2">
    <location>
        <begin position="7"/>
        <end position="32"/>
    </location>
</feature>
<dbReference type="Proteomes" id="UP001551189">
    <property type="component" value="Unassembled WGS sequence"/>
</dbReference>
<evidence type="ECO:0000256" key="1">
    <source>
        <dbReference type="SAM" id="MobiDB-lite"/>
    </source>
</evidence>
<evidence type="ECO:0008006" key="5">
    <source>
        <dbReference type="Google" id="ProtNLM"/>
    </source>
</evidence>
<keyword evidence="2" id="KW-0812">Transmembrane</keyword>
<proteinExistence type="predicted"/>
<protein>
    <recommendedName>
        <fullName evidence="5">Secreted protein</fullName>
    </recommendedName>
</protein>
<evidence type="ECO:0000313" key="3">
    <source>
        <dbReference type="EMBL" id="MEU6802517.1"/>
    </source>
</evidence>
<keyword evidence="4" id="KW-1185">Reference proteome</keyword>
<organism evidence="3 4">
    <name type="scientific">Streptomyces neyagawaensis</name>
    <dbReference type="NCBI Taxonomy" id="42238"/>
    <lineage>
        <taxon>Bacteria</taxon>
        <taxon>Bacillati</taxon>
        <taxon>Actinomycetota</taxon>
        <taxon>Actinomycetes</taxon>
        <taxon>Kitasatosporales</taxon>
        <taxon>Streptomycetaceae</taxon>
        <taxon>Streptomyces</taxon>
    </lineage>
</organism>
<keyword evidence="2" id="KW-1133">Transmembrane helix</keyword>
<comment type="caution">
    <text evidence="3">The sequence shown here is derived from an EMBL/GenBank/DDBJ whole genome shotgun (WGS) entry which is preliminary data.</text>
</comment>
<accession>A0ABV3AZA5</accession>